<dbReference type="CDD" id="cd17536">
    <property type="entry name" value="REC_YesN-like"/>
    <property type="match status" value="1"/>
</dbReference>
<proteinExistence type="predicted"/>
<keyword evidence="2" id="KW-0175">Coiled coil</keyword>
<keyword evidence="5" id="KW-1185">Reference proteome</keyword>
<dbReference type="Gene3D" id="3.40.50.2300">
    <property type="match status" value="1"/>
</dbReference>
<dbReference type="SUPFAM" id="SSF52172">
    <property type="entry name" value="CheY-like"/>
    <property type="match status" value="1"/>
</dbReference>
<dbReference type="InterPro" id="IPR001789">
    <property type="entry name" value="Sig_transdc_resp-reg_receiver"/>
</dbReference>
<sequence>MWRIAIIDDDRQVLAGMRNIIPWGELNAVYAGEAEDGKQGLELVRQANPDIVITDIYMPVMNGLEMLEALRQSGCTSRFVILSGYSDFEYARQALRLEVTDYLTKPVSIATIRNVLRKVIRSLEEEAAERQEQHELMEQVSQFRPYLEKNVSSRL</sequence>
<feature type="domain" description="Response regulatory" evidence="3">
    <location>
        <begin position="3"/>
        <end position="120"/>
    </location>
</feature>
<accession>A0ABQ4N9W8</accession>
<protein>
    <recommendedName>
        <fullName evidence="3">Response regulatory domain-containing protein</fullName>
    </recommendedName>
</protein>
<evidence type="ECO:0000313" key="5">
    <source>
        <dbReference type="Proteomes" id="UP000680304"/>
    </source>
</evidence>
<keyword evidence="1" id="KW-0597">Phosphoprotein</keyword>
<dbReference type="EMBL" id="BOVJ01000116">
    <property type="protein sequence ID" value="GIQ65017.1"/>
    <property type="molecule type" value="Genomic_DNA"/>
</dbReference>
<feature type="coiled-coil region" evidence="2">
    <location>
        <begin position="113"/>
        <end position="140"/>
    </location>
</feature>
<feature type="modified residue" description="4-aspartylphosphate" evidence="1">
    <location>
        <position position="55"/>
    </location>
</feature>
<comment type="caution">
    <text evidence="4">The sequence shown here is derived from an EMBL/GenBank/DDBJ whole genome shotgun (WGS) entry which is preliminary data.</text>
</comment>
<dbReference type="InterPro" id="IPR052048">
    <property type="entry name" value="ST_Response_Regulator"/>
</dbReference>
<gene>
    <name evidence="4" type="ORF">PACILC2_35850</name>
</gene>
<organism evidence="4 5">
    <name type="scientific">Paenibacillus cisolokensis</name>
    <dbReference type="NCBI Taxonomy" id="1658519"/>
    <lineage>
        <taxon>Bacteria</taxon>
        <taxon>Bacillati</taxon>
        <taxon>Bacillota</taxon>
        <taxon>Bacilli</taxon>
        <taxon>Bacillales</taxon>
        <taxon>Paenibacillaceae</taxon>
        <taxon>Paenibacillus</taxon>
    </lineage>
</organism>
<dbReference type="RefSeq" id="WP_213529491.1">
    <property type="nucleotide sequence ID" value="NZ_BOVJ01000116.1"/>
</dbReference>
<dbReference type="PANTHER" id="PTHR43228">
    <property type="entry name" value="TWO-COMPONENT RESPONSE REGULATOR"/>
    <property type="match status" value="1"/>
</dbReference>
<dbReference type="InterPro" id="IPR011006">
    <property type="entry name" value="CheY-like_superfamily"/>
</dbReference>
<evidence type="ECO:0000256" key="1">
    <source>
        <dbReference type="PROSITE-ProRule" id="PRU00169"/>
    </source>
</evidence>
<dbReference type="PROSITE" id="PS50110">
    <property type="entry name" value="RESPONSE_REGULATORY"/>
    <property type="match status" value="1"/>
</dbReference>
<dbReference type="Proteomes" id="UP000680304">
    <property type="component" value="Unassembled WGS sequence"/>
</dbReference>
<name>A0ABQ4N9W8_9BACL</name>
<dbReference type="SMART" id="SM00448">
    <property type="entry name" value="REC"/>
    <property type="match status" value="1"/>
</dbReference>
<evidence type="ECO:0000313" key="4">
    <source>
        <dbReference type="EMBL" id="GIQ65017.1"/>
    </source>
</evidence>
<evidence type="ECO:0000259" key="3">
    <source>
        <dbReference type="PROSITE" id="PS50110"/>
    </source>
</evidence>
<dbReference type="PANTHER" id="PTHR43228:SF1">
    <property type="entry name" value="TWO-COMPONENT RESPONSE REGULATOR ARR22"/>
    <property type="match status" value="1"/>
</dbReference>
<reference evidence="4 5" key="1">
    <citation type="submission" date="2021-04" db="EMBL/GenBank/DDBJ databases">
        <title>Draft genome sequence of Paenibacillus cisolokensis, LC2-13A.</title>
        <authorList>
            <person name="Uke A."/>
            <person name="Chhe C."/>
            <person name="Baramee S."/>
            <person name="Kosugi A."/>
        </authorList>
    </citation>
    <scope>NUCLEOTIDE SEQUENCE [LARGE SCALE GENOMIC DNA]</scope>
    <source>
        <strain evidence="4 5">LC2-13A</strain>
    </source>
</reference>
<evidence type="ECO:0000256" key="2">
    <source>
        <dbReference type="SAM" id="Coils"/>
    </source>
</evidence>
<dbReference type="Pfam" id="PF00072">
    <property type="entry name" value="Response_reg"/>
    <property type="match status" value="1"/>
</dbReference>